<evidence type="ECO:0000313" key="2">
    <source>
        <dbReference type="Proteomes" id="UP000638043"/>
    </source>
</evidence>
<dbReference type="Proteomes" id="UP000638043">
    <property type="component" value="Unassembled WGS sequence"/>
</dbReference>
<evidence type="ECO:0008006" key="3">
    <source>
        <dbReference type="Google" id="ProtNLM"/>
    </source>
</evidence>
<evidence type="ECO:0000313" key="1">
    <source>
        <dbReference type="EMBL" id="GGO59936.1"/>
    </source>
</evidence>
<proteinExistence type="predicted"/>
<comment type="caution">
    <text evidence="1">The sequence shown here is derived from an EMBL/GenBank/DDBJ whole genome shotgun (WGS) entry which is preliminary data.</text>
</comment>
<keyword evidence="2" id="KW-1185">Reference proteome</keyword>
<protein>
    <recommendedName>
        <fullName evidence="3">MBL fold metallo-hydrolase</fullName>
    </recommendedName>
</protein>
<name>A0ABQ2MXK1_9MICO</name>
<reference evidence="2" key="1">
    <citation type="journal article" date="2019" name="Int. J. Syst. Evol. Microbiol.">
        <title>The Global Catalogue of Microorganisms (GCM) 10K type strain sequencing project: providing services to taxonomists for standard genome sequencing and annotation.</title>
        <authorList>
            <consortium name="The Broad Institute Genomics Platform"/>
            <consortium name="The Broad Institute Genome Sequencing Center for Infectious Disease"/>
            <person name="Wu L."/>
            <person name="Ma J."/>
        </authorList>
    </citation>
    <scope>NUCLEOTIDE SEQUENCE [LARGE SCALE GENOMIC DNA]</scope>
    <source>
        <strain evidence="2">CGMCC 4.7181</strain>
    </source>
</reference>
<accession>A0ABQ2MXK1</accession>
<gene>
    <name evidence="1" type="ORF">GCM10010910_04100</name>
</gene>
<organism evidence="1 2">
    <name type="scientific">Microbacterium nanhaiense</name>
    <dbReference type="NCBI Taxonomy" id="1301026"/>
    <lineage>
        <taxon>Bacteria</taxon>
        <taxon>Bacillati</taxon>
        <taxon>Actinomycetota</taxon>
        <taxon>Actinomycetes</taxon>
        <taxon>Micrococcales</taxon>
        <taxon>Microbacteriaceae</taxon>
        <taxon>Microbacterium</taxon>
    </lineage>
</organism>
<dbReference type="EMBL" id="BMMQ01000001">
    <property type="protein sequence ID" value="GGO59936.1"/>
    <property type="molecule type" value="Genomic_DNA"/>
</dbReference>
<sequence>MTTHLSDLACDDRSARIVLSHLSDPGAELSGSVLRRAGALGAMKFAESPLFVPGLNDTDLLLWQEQTAAKVRGLRYEIDVEPAGVLVAGDGG</sequence>
<dbReference type="RefSeq" id="WP_188699721.1">
    <property type="nucleotide sequence ID" value="NZ_BMMQ01000001.1"/>
</dbReference>